<dbReference type="EMBL" id="BAAAOS010000019">
    <property type="protein sequence ID" value="GAA1576818.1"/>
    <property type="molecule type" value="Genomic_DNA"/>
</dbReference>
<accession>A0ABP4PCX4</accession>
<reference evidence="2" key="1">
    <citation type="journal article" date="2019" name="Int. J. Syst. Evol. Microbiol.">
        <title>The Global Catalogue of Microorganisms (GCM) 10K type strain sequencing project: providing services to taxonomists for standard genome sequencing and annotation.</title>
        <authorList>
            <consortium name="The Broad Institute Genomics Platform"/>
            <consortium name="The Broad Institute Genome Sequencing Center for Infectious Disease"/>
            <person name="Wu L."/>
            <person name="Ma J."/>
        </authorList>
    </citation>
    <scope>NUCLEOTIDE SEQUENCE [LARGE SCALE GENOMIC DNA]</scope>
    <source>
        <strain evidence="2">JCM 14969</strain>
    </source>
</reference>
<keyword evidence="2" id="KW-1185">Reference proteome</keyword>
<organism evidence="1 2">
    <name type="scientific">Kribbella sancticallisti</name>
    <dbReference type="NCBI Taxonomy" id="460087"/>
    <lineage>
        <taxon>Bacteria</taxon>
        <taxon>Bacillati</taxon>
        <taxon>Actinomycetota</taxon>
        <taxon>Actinomycetes</taxon>
        <taxon>Propionibacteriales</taxon>
        <taxon>Kribbellaceae</taxon>
        <taxon>Kribbella</taxon>
    </lineage>
</organism>
<protein>
    <submittedName>
        <fullName evidence="1">Uncharacterized protein</fullName>
    </submittedName>
</protein>
<comment type="caution">
    <text evidence="1">The sequence shown here is derived from an EMBL/GenBank/DDBJ whole genome shotgun (WGS) entry which is preliminary data.</text>
</comment>
<sequence length="73" mass="7808">MQHGCDDEGAFVAVKAYGDPRVVASDRAGHHLVDLVEAEELGGEGQRGLIRVQMPRLLPAGAVLTLPLDGLRY</sequence>
<evidence type="ECO:0000313" key="2">
    <source>
        <dbReference type="Proteomes" id="UP001500393"/>
    </source>
</evidence>
<dbReference type="Proteomes" id="UP001500393">
    <property type="component" value="Unassembled WGS sequence"/>
</dbReference>
<proteinExistence type="predicted"/>
<evidence type="ECO:0000313" key="1">
    <source>
        <dbReference type="EMBL" id="GAA1576818.1"/>
    </source>
</evidence>
<gene>
    <name evidence="1" type="ORF">GCM10009789_32950</name>
</gene>
<name>A0ABP4PCX4_9ACTN</name>